<dbReference type="EMBL" id="CP071517">
    <property type="protein sequence ID" value="QSX75863.1"/>
    <property type="molecule type" value="Genomic_DNA"/>
</dbReference>
<reference evidence="9 10" key="1">
    <citation type="submission" date="2021-02" db="EMBL/GenBank/DDBJ databases">
        <title>Lysobacter arenosi sp. nov., isolated from soil of gangwondo yeongwol, south Korea.</title>
        <authorList>
            <person name="Kim K.R."/>
            <person name="Kim K.H."/>
            <person name="Jeon C.O."/>
        </authorList>
    </citation>
    <scope>NUCLEOTIDE SEQUENCE [LARGE SCALE GENOMIC DNA]</scope>
    <source>
        <strain evidence="9 10">R7</strain>
    </source>
</reference>
<dbReference type="Proteomes" id="UP000663400">
    <property type="component" value="Chromosome"/>
</dbReference>
<protein>
    <recommendedName>
        <fullName evidence="8">UPF0056 membrane protein</fullName>
    </recommendedName>
</protein>
<feature type="transmembrane region" description="Helical" evidence="8">
    <location>
        <begin position="68"/>
        <end position="89"/>
    </location>
</feature>
<evidence type="ECO:0000256" key="2">
    <source>
        <dbReference type="ARBA" id="ARBA00009784"/>
    </source>
</evidence>
<dbReference type="PANTHER" id="PTHR33508:SF2">
    <property type="entry name" value="UPF0056 INNER MEMBRANE PROTEIN MARC"/>
    <property type="match status" value="1"/>
</dbReference>
<dbReference type="RefSeq" id="WP_200605224.1">
    <property type="nucleotide sequence ID" value="NZ_CP071517.1"/>
</dbReference>
<feature type="transmembrane region" description="Helical" evidence="8">
    <location>
        <begin position="12"/>
        <end position="32"/>
    </location>
</feature>
<evidence type="ECO:0000313" key="9">
    <source>
        <dbReference type="EMBL" id="QSX75863.1"/>
    </source>
</evidence>
<proteinExistence type="inferred from homology"/>
<feature type="transmembrane region" description="Helical" evidence="8">
    <location>
        <begin position="44"/>
        <end position="62"/>
    </location>
</feature>
<organism evidence="9 10">
    <name type="scientific">Lysobacter arenosi</name>
    <dbReference type="NCBI Taxonomy" id="2795387"/>
    <lineage>
        <taxon>Bacteria</taxon>
        <taxon>Pseudomonadati</taxon>
        <taxon>Pseudomonadota</taxon>
        <taxon>Gammaproteobacteria</taxon>
        <taxon>Lysobacterales</taxon>
        <taxon>Lysobacteraceae</taxon>
        <taxon>Lysobacter</taxon>
    </lineage>
</organism>
<evidence type="ECO:0000313" key="10">
    <source>
        <dbReference type="Proteomes" id="UP000663400"/>
    </source>
</evidence>
<evidence type="ECO:0000256" key="8">
    <source>
        <dbReference type="RuleBase" id="RU362048"/>
    </source>
</evidence>
<sequence length="224" mass="24345">MLELIEVVGMGLVMVLPLANPLTTVAVMLGLSKGMSEQERKRQSLLCACYVFAIMTIAYYTGQQVMSVFGITLSGLRIAGGMIVAFIGFRMLFPGDHHEDVPEADHPVEERSGKATRDIAFIPLAMPTTAGPGTIALLISTAAMMKDEEPFAPWVMQLAPLLVFFLSSLIVLLCLRSAGTIMRWIGQNGVEAFSRLMGFLLVCMGAQFVINGVLDIVRDYPLVT</sequence>
<evidence type="ECO:0000256" key="7">
    <source>
        <dbReference type="ARBA" id="ARBA00023136"/>
    </source>
</evidence>
<evidence type="ECO:0000256" key="3">
    <source>
        <dbReference type="ARBA" id="ARBA00022475"/>
    </source>
</evidence>
<keyword evidence="7 8" id="KW-0472">Membrane</keyword>
<evidence type="ECO:0000256" key="6">
    <source>
        <dbReference type="ARBA" id="ARBA00022989"/>
    </source>
</evidence>
<keyword evidence="4" id="KW-0997">Cell inner membrane</keyword>
<keyword evidence="6 8" id="KW-1133">Transmembrane helix</keyword>
<accession>A0ABX7RCH6</accession>
<feature type="transmembrane region" description="Helical" evidence="8">
    <location>
        <begin position="151"/>
        <end position="175"/>
    </location>
</feature>
<keyword evidence="3" id="KW-1003">Cell membrane</keyword>
<evidence type="ECO:0000256" key="4">
    <source>
        <dbReference type="ARBA" id="ARBA00022519"/>
    </source>
</evidence>
<dbReference type="PANTHER" id="PTHR33508">
    <property type="entry name" value="UPF0056 MEMBRANE PROTEIN YHCE"/>
    <property type="match status" value="1"/>
</dbReference>
<dbReference type="InterPro" id="IPR002771">
    <property type="entry name" value="Multi_antbiot-R_MarC"/>
</dbReference>
<feature type="transmembrane region" description="Helical" evidence="8">
    <location>
        <begin position="121"/>
        <end position="145"/>
    </location>
</feature>
<evidence type="ECO:0000256" key="1">
    <source>
        <dbReference type="ARBA" id="ARBA00004429"/>
    </source>
</evidence>
<comment type="similarity">
    <text evidence="2 8">Belongs to the UPF0056 (MarC) family.</text>
</comment>
<dbReference type="NCBIfam" id="TIGR00427">
    <property type="entry name" value="NAAT family transporter"/>
    <property type="match status" value="1"/>
</dbReference>
<feature type="transmembrane region" description="Helical" evidence="8">
    <location>
        <begin position="196"/>
        <end position="214"/>
    </location>
</feature>
<name>A0ABX7RCH6_9GAMM</name>
<keyword evidence="10" id="KW-1185">Reference proteome</keyword>
<dbReference type="Pfam" id="PF01914">
    <property type="entry name" value="MarC"/>
    <property type="match status" value="1"/>
</dbReference>
<evidence type="ECO:0000256" key="5">
    <source>
        <dbReference type="ARBA" id="ARBA00022692"/>
    </source>
</evidence>
<gene>
    <name evidence="9" type="ORF">HIV01_004905</name>
</gene>
<dbReference type="NCBIfam" id="NF008228">
    <property type="entry name" value="PRK10995.1"/>
    <property type="match status" value="1"/>
</dbReference>
<comment type="subcellular location">
    <subcellularLocation>
        <location evidence="1">Cell inner membrane</location>
        <topology evidence="1">Multi-pass membrane protein</topology>
    </subcellularLocation>
    <subcellularLocation>
        <location evidence="8">Cell membrane</location>
        <topology evidence="8">Multi-pass membrane protein</topology>
    </subcellularLocation>
</comment>
<keyword evidence="5 8" id="KW-0812">Transmembrane</keyword>